<evidence type="ECO:0000313" key="2">
    <source>
        <dbReference type="EMBL" id="MFD1926902.1"/>
    </source>
</evidence>
<proteinExistence type="predicted"/>
<evidence type="ECO:0000259" key="1">
    <source>
        <dbReference type="Pfam" id="PF07238"/>
    </source>
</evidence>
<name>A0ABW4SBQ4_9BACL</name>
<dbReference type="Pfam" id="PF07238">
    <property type="entry name" value="PilZ"/>
    <property type="match status" value="1"/>
</dbReference>
<protein>
    <submittedName>
        <fullName evidence="2">PilZ domain-containing protein</fullName>
    </submittedName>
</protein>
<keyword evidence="3" id="KW-1185">Reference proteome</keyword>
<feature type="domain" description="PilZ" evidence="1">
    <location>
        <begin position="31"/>
        <end position="106"/>
    </location>
</feature>
<comment type="caution">
    <text evidence="2">The sequence shown here is derived from an EMBL/GenBank/DDBJ whole genome shotgun (WGS) entry which is preliminary data.</text>
</comment>
<evidence type="ECO:0000313" key="3">
    <source>
        <dbReference type="Proteomes" id="UP001597218"/>
    </source>
</evidence>
<dbReference type="SUPFAM" id="SSF141371">
    <property type="entry name" value="PilZ domain-like"/>
    <property type="match status" value="1"/>
</dbReference>
<accession>A0ABW4SBQ4</accession>
<dbReference type="EMBL" id="JBHUGI010000004">
    <property type="protein sequence ID" value="MFD1926902.1"/>
    <property type="molecule type" value="Genomic_DNA"/>
</dbReference>
<gene>
    <name evidence="2" type="ORF">ACFSFY_02275</name>
</gene>
<dbReference type="RefSeq" id="WP_381535552.1">
    <property type="nucleotide sequence ID" value="NZ_JBHUGI010000004.1"/>
</dbReference>
<dbReference type="Gene3D" id="2.40.10.220">
    <property type="entry name" value="predicted glycosyltransferase like domains"/>
    <property type="match status" value="1"/>
</dbReference>
<sequence length="124" mass="14450">MLYKRSEYFRYTFGKPLDAKFRIVMGEAEEQKSKKGDCTLVDLSPGGAKLLAEFDIPFSRDAVNIQLEFTLYQAKIEVLGTLVWKESYQKDFLYGFDFEEDLEKEQLIVAELKLLRKSESSEKQ</sequence>
<dbReference type="InterPro" id="IPR009875">
    <property type="entry name" value="PilZ_domain"/>
</dbReference>
<reference evidence="3" key="1">
    <citation type="journal article" date="2019" name="Int. J. Syst. Evol. Microbiol.">
        <title>The Global Catalogue of Microorganisms (GCM) 10K type strain sequencing project: providing services to taxonomists for standard genome sequencing and annotation.</title>
        <authorList>
            <consortium name="The Broad Institute Genomics Platform"/>
            <consortium name="The Broad Institute Genome Sequencing Center for Infectious Disease"/>
            <person name="Wu L."/>
            <person name="Ma J."/>
        </authorList>
    </citation>
    <scope>NUCLEOTIDE SEQUENCE [LARGE SCALE GENOMIC DNA]</scope>
    <source>
        <strain evidence="3">CGMCC 4.7177</strain>
    </source>
</reference>
<dbReference type="Proteomes" id="UP001597218">
    <property type="component" value="Unassembled WGS sequence"/>
</dbReference>
<organism evidence="2 3">
    <name type="scientific">Sporosarcina siberiensis</name>
    <dbReference type="NCBI Taxonomy" id="1365606"/>
    <lineage>
        <taxon>Bacteria</taxon>
        <taxon>Bacillati</taxon>
        <taxon>Bacillota</taxon>
        <taxon>Bacilli</taxon>
        <taxon>Bacillales</taxon>
        <taxon>Caryophanaceae</taxon>
        <taxon>Sporosarcina</taxon>
    </lineage>
</organism>